<sequence>MLLLTLPDGTVTLGDLWPGPDDVPLWCAVVGGKTAPDAINNAHYYHGPIGRRQMDRLRQAGLFNPTAGLGAEAAEFQDLQAAAAGVGFMNLSQVPRTHDDAETLTLMREGSARVEAELSARGVELVISMWRHGTRELLGREGRPGLQPTLTSWGAEVFRMPSPYARAIEAAAVMDELHDWLEANRRLAA</sequence>
<name>A0A496PH10_9MICC</name>
<keyword evidence="2" id="KW-1185">Reference proteome</keyword>
<evidence type="ECO:0000313" key="2">
    <source>
        <dbReference type="Proteomes" id="UP000273119"/>
    </source>
</evidence>
<comment type="caution">
    <text evidence="1">The sequence shown here is derived from an EMBL/GenBank/DDBJ whole genome shotgun (WGS) entry which is preliminary data.</text>
</comment>
<dbReference type="AlphaFoldDB" id="A0A496PH10"/>
<dbReference type="RefSeq" id="WP_121485812.1">
    <property type="nucleotide sequence ID" value="NZ_QQXL01000007.1"/>
</dbReference>
<dbReference type="Gene3D" id="3.40.470.10">
    <property type="entry name" value="Uracil-DNA glycosylase-like domain"/>
    <property type="match status" value="1"/>
</dbReference>
<evidence type="ECO:0008006" key="3">
    <source>
        <dbReference type="Google" id="ProtNLM"/>
    </source>
</evidence>
<gene>
    <name evidence="1" type="ORF">DWQ67_11785</name>
</gene>
<reference evidence="1 2" key="1">
    <citation type="submission" date="2018-07" db="EMBL/GenBank/DDBJ databases">
        <title>Arthrobacter sp. nov., isolated from raw cow's milk with high bacterial count.</title>
        <authorList>
            <person name="Hahne J."/>
            <person name="Isele D."/>
            <person name="Lipski A."/>
        </authorList>
    </citation>
    <scope>NUCLEOTIDE SEQUENCE [LARGE SCALE GENOMIC DNA]</scope>
    <source>
        <strain evidence="1 2">JZ R-183</strain>
    </source>
</reference>
<dbReference type="Proteomes" id="UP000273119">
    <property type="component" value="Unassembled WGS sequence"/>
</dbReference>
<accession>A0A496PH10</accession>
<evidence type="ECO:0000313" key="1">
    <source>
        <dbReference type="EMBL" id="RKW69766.1"/>
    </source>
</evidence>
<dbReference type="InterPro" id="IPR036895">
    <property type="entry name" value="Uracil-DNA_glycosylase-like_sf"/>
</dbReference>
<protein>
    <recommendedName>
        <fullName evidence="3">Uracil-DNA glycosylase-like domain-containing protein</fullName>
    </recommendedName>
</protein>
<organism evidence="1 2">
    <name type="scientific">Galactobacter caseinivorans</name>
    <dbReference type="NCBI Taxonomy" id="2676123"/>
    <lineage>
        <taxon>Bacteria</taxon>
        <taxon>Bacillati</taxon>
        <taxon>Actinomycetota</taxon>
        <taxon>Actinomycetes</taxon>
        <taxon>Micrococcales</taxon>
        <taxon>Micrococcaceae</taxon>
        <taxon>Galactobacter</taxon>
    </lineage>
</organism>
<proteinExistence type="predicted"/>
<dbReference type="EMBL" id="QQXL01000007">
    <property type="protein sequence ID" value="RKW69766.1"/>
    <property type="molecule type" value="Genomic_DNA"/>
</dbReference>